<feature type="region of interest" description="Disordered" evidence="2">
    <location>
        <begin position="1"/>
        <end position="38"/>
    </location>
</feature>
<dbReference type="InterPro" id="IPR025110">
    <property type="entry name" value="AMP-bd_C"/>
</dbReference>
<dbReference type="SUPFAM" id="SSF52777">
    <property type="entry name" value="CoA-dependent acyltransferases"/>
    <property type="match status" value="4"/>
</dbReference>
<dbReference type="GO" id="GO:0005737">
    <property type="term" value="C:cytoplasm"/>
    <property type="evidence" value="ECO:0007669"/>
    <property type="project" value="TreeGrafter"/>
</dbReference>
<dbReference type="InterPro" id="IPR009081">
    <property type="entry name" value="PP-bd_ACP"/>
</dbReference>
<dbReference type="Gene3D" id="3.40.50.12780">
    <property type="entry name" value="N-terminal domain of ligase-like"/>
    <property type="match status" value="1"/>
</dbReference>
<dbReference type="GO" id="GO:0031177">
    <property type="term" value="F:phosphopantetheine binding"/>
    <property type="evidence" value="ECO:0007669"/>
    <property type="project" value="TreeGrafter"/>
</dbReference>
<protein>
    <submittedName>
        <fullName evidence="4">Amino acid adenylation domain-containing protein</fullName>
    </submittedName>
</protein>
<dbReference type="RefSeq" id="WP_184540454.1">
    <property type="nucleotide sequence ID" value="NZ_JACHMP010000001.1"/>
</dbReference>
<dbReference type="InterPro" id="IPR045851">
    <property type="entry name" value="AMP-bd_C_sf"/>
</dbReference>
<evidence type="ECO:0000313" key="5">
    <source>
        <dbReference type="Proteomes" id="UP000540685"/>
    </source>
</evidence>
<dbReference type="SUPFAM" id="SSF56801">
    <property type="entry name" value="Acetyl-CoA synthetase-like"/>
    <property type="match status" value="1"/>
</dbReference>
<dbReference type="Pfam" id="PF00668">
    <property type="entry name" value="Condensation"/>
    <property type="match status" value="1"/>
</dbReference>
<dbReference type="Pfam" id="PF00550">
    <property type="entry name" value="PP-binding"/>
    <property type="match status" value="1"/>
</dbReference>
<accession>A0A7W9IBX9</accession>
<dbReference type="InterPro" id="IPR036736">
    <property type="entry name" value="ACP-like_sf"/>
</dbReference>
<sequence>MTAADGSPHTGEDVWAIGPTDEGDTRPVRAPQHRHLSARHGTGCAAPILTLRVTGPLDTARLRSAAEQVLRRHPALRGRLVTGPGGAAMWTAKGTTPAPSPGTRPIVSLRRHGDTNHLLLLRPATGGVDPVGLLRAARAIAAAYRSPAGEAGEPAGDAADPETIDRFLADLLTDPEAAGGRAHWESRRPETAAEEVARGLVLRAAPPAPRIRVPVPLDGAARAAVLALARTGPGVDAVVLTAWRLLLTRIAPHETGSIAVFAEGAARQLPGTVGLLGRCVPLPVRGDAGGSLADLVRACRAEIDEAGEHADFFTHDGETGRFTVGYRHLDAPAEFSLGPHTRARLGTVHAPVDHVAVDLQSLLAGDDLRLCLEADPAALDAGLAHRLAGWLGDLLTRTPHLLGGTPQQVTATVLDPAAATARLDGGSRPVDGGTLLDVFDEQAGRTPDACAASDDRVRVDYRTLRAAVAALGGLLAERGVGAGDRVAVCMSRRVPLLAAILAVMRRGAHFLPVDPTHPAGRVAGLLRDAQPRLIVTDTDGSGCLAPSDHSRALLLDTLPAVTGTDDAPAGVRPEDLAYLIHTSGSTGRPKGVPITHASLLNYLRWASHHYGTDRGGGTLVHSSIAVDMTITSLFLPLLSGGTVTLLPSDEPHALAEAVSRAHALSPLKVTPSGLRLLTTLLPGRRIAHAVRHLVVGGEQLTAAALEGLAPDAAGLTVTNEYGPTEATVGCCAHTIRIGDVVPEVVPIGRPIWNTAIELRNPGGAAALPGTAGEIVVSGAGVATGYLDRPEETAARFTADPSGGGHAYRTGDLAVLRDDGTLEMLGRIDRQVKVHGYRVEPGEIEGVLTGDPRIAAAAVIPVSSREVTTLSAFLVPADPADGPALPEWARSLAGTRLPFYARPDTFHVLPELPVQGNGKVDRQRLAALSRDTAGAGPLDPGDPHVTTLARLWRQVLGSPPPGMEANFFTEGGDSVKAVLLTTHARRAGLLLGVHDIMEGRVFRRICAAARTGRSGGGPVRYGPIPLTPNQAGFFATRPAQPRRWSLRWITETPGDVDTGRLRSALETTVHRHPALWSVFTHTGRGWSGRLVPPAPAQVHVLDLADTPPAARDGAVRDFLARREQELDLDSAVFRLCLIRNDGTRRDRVVWIVHHLVADVVSLQILTDDLWHAYARPTGDPAGPTSDGYPDLLDEAGRPAVVFPAEHRATGAPRTLATSLDASIRELLLAAQRAEPRRGVAALAAALLTALADVRPDLPTVVCVEGHGRDLPGGDRASVVGWLTTFHSLVADRALLTDPQALIASLHRRLGHDTRRDGPLPPVALNYLGELPGGADPGLTPETGPESGAETGPESGADEPILFPLEVICWTRPGSLEVRWRHCPSWVAEATVARLAEAFARRLVLMLADPVPPARGTVRHPGSLDPADLRRITAIFEGS</sequence>
<dbReference type="PANTHER" id="PTHR45527">
    <property type="entry name" value="NONRIBOSOMAL PEPTIDE SYNTHETASE"/>
    <property type="match status" value="1"/>
</dbReference>
<evidence type="ECO:0000313" key="4">
    <source>
        <dbReference type="EMBL" id="MBB5817313.1"/>
    </source>
</evidence>
<dbReference type="InterPro" id="IPR042099">
    <property type="entry name" value="ANL_N_sf"/>
</dbReference>
<dbReference type="GO" id="GO:0008610">
    <property type="term" value="P:lipid biosynthetic process"/>
    <property type="evidence" value="ECO:0007669"/>
    <property type="project" value="UniProtKB-ARBA"/>
</dbReference>
<dbReference type="Proteomes" id="UP000540685">
    <property type="component" value="Unassembled WGS sequence"/>
</dbReference>
<evidence type="ECO:0000256" key="2">
    <source>
        <dbReference type="SAM" id="MobiDB-lite"/>
    </source>
</evidence>
<dbReference type="EMBL" id="JACHMP010000001">
    <property type="protein sequence ID" value="MBB5817313.1"/>
    <property type="molecule type" value="Genomic_DNA"/>
</dbReference>
<dbReference type="InterPro" id="IPR023213">
    <property type="entry name" value="CAT-like_dom_sf"/>
</dbReference>
<name>A0A7W9IBX9_9ACTN</name>
<dbReference type="InterPro" id="IPR000873">
    <property type="entry name" value="AMP-dep_synth/lig_dom"/>
</dbReference>
<dbReference type="Pfam" id="PF13193">
    <property type="entry name" value="AMP-binding_C"/>
    <property type="match status" value="1"/>
</dbReference>
<dbReference type="Pfam" id="PF00501">
    <property type="entry name" value="AMP-binding"/>
    <property type="match status" value="1"/>
</dbReference>
<dbReference type="CDD" id="cd05930">
    <property type="entry name" value="A_NRPS"/>
    <property type="match status" value="1"/>
</dbReference>
<comment type="cofactor">
    <cofactor evidence="1">
        <name>pantetheine 4'-phosphate</name>
        <dbReference type="ChEBI" id="CHEBI:47942"/>
    </cofactor>
</comment>
<dbReference type="PROSITE" id="PS50075">
    <property type="entry name" value="CARRIER"/>
    <property type="match status" value="1"/>
</dbReference>
<dbReference type="Gene3D" id="3.30.300.30">
    <property type="match status" value="1"/>
</dbReference>
<keyword evidence="5" id="KW-1185">Reference proteome</keyword>
<comment type="caution">
    <text evidence="4">The sequence shown here is derived from an EMBL/GenBank/DDBJ whole genome shotgun (WGS) entry which is preliminary data.</text>
</comment>
<dbReference type="Gene3D" id="3.30.559.30">
    <property type="entry name" value="Nonribosomal peptide synthetase, condensation domain"/>
    <property type="match status" value="2"/>
</dbReference>
<dbReference type="InterPro" id="IPR020845">
    <property type="entry name" value="AMP-binding_CS"/>
</dbReference>
<dbReference type="InterPro" id="IPR001242">
    <property type="entry name" value="Condensation_dom"/>
</dbReference>
<gene>
    <name evidence="4" type="ORF">F4562_000375</name>
</gene>
<evidence type="ECO:0000259" key="3">
    <source>
        <dbReference type="PROSITE" id="PS50075"/>
    </source>
</evidence>
<proteinExistence type="predicted"/>
<dbReference type="NCBIfam" id="TIGR01733">
    <property type="entry name" value="AA-adenyl-dom"/>
    <property type="match status" value="1"/>
</dbReference>
<dbReference type="Gene3D" id="3.30.559.10">
    <property type="entry name" value="Chloramphenicol acetyltransferase-like domain"/>
    <property type="match status" value="2"/>
</dbReference>
<feature type="domain" description="Carrier" evidence="3">
    <location>
        <begin position="938"/>
        <end position="1012"/>
    </location>
</feature>
<dbReference type="InterPro" id="IPR010071">
    <property type="entry name" value="AA_adenyl_dom"/>
</dbReference>
<feature type="region of interest" description="Disordered" evidence="2">
    <location>
        <begin position="1329"/>
        <end position="1354"/>
    </location>
</feature>
<evidence type="ECO:0000256" key="1">
    <source>
        <dbReference type="ARBA" id="ARBA00001957"/>
    </source>
</evidence>
<dbReference type="GO" id="GO:0044550">
    <property type="term" value="P:secondary metabolite biosynthetic process"/>
    <property type="evidence" value="ECO:0007669"/>
    <property type="project" value="TreeGrafter"/>
</dbReference>
<dbReference type="GO" id="GO:0043041">
    <property type="term" value="P:amino acid activation for nonribosomal peptide biosynthetic process"/>
    <property type="evidence" value="ECO:0007669"/>
    <property type="project" value="TreeGrafter"/>
</dbReference>
<dbReference type="Gene3D" id="1.10.1200.10">
    <property type="entry name" value="ACP-like"/>
    <property type="match status" value="1"/>
</dbReference>
<dbReference type="PANTHER" id="PTHR45527:SF1">
    <property type="entry name" value="FATTY ACID SYNTHASE"/>
    <property type="match status" value="1"/>
</dbReference>
<dbReference type="PROSITE" id="PS00455">
    <property type="entry name" value="AMP_BINDING"/>
    <property type="match status" value="1"/>
</dbReference>
<dbReference type="GO" id="GO:0003824">
    <property type="term" value="F:catalytic activity"/>
    <property type="evidence" value="ECO:0007669"/>
    <property type="project" value="InterPro"/>
</dbReference>
<dbReference type="SUPFAM" id="SSF47336">
    <property type="entry name" value="ACP-like"/>
    <property type="match status" value="1"/>
</dbReference>
<organism evidence="4 5">
    <name type="scientific">Streptosporangium becharense</name>
    <dbReference type="NCBI Taxonomy" id="1816182"/>
    <lineage>
        <taxon>Bacteria</taxon>
        <taxon>Bacillati</taxon>
        <taxon>Actinomycetota</taxon>
        <taxon>Actinomycetes</taxon>
        <taxon>Streptosporangiales</taxon>
        <taxon>Streptosporangiaceae</taxon>
        <taxon>Streptosporangium</taxon>
    </lineage>
</organism>
<reference evidence="4 5" key="1">
    <citation type="submission" date="2020-08" db="EMBL/GenBank/DDBJ databases">
        <title>Sequencing the genomes of 1000 actinobacteria strains.</title>
        <authorList>
            <person name="Klenk H.-P."/>
        </authorList>
    </citation>
    <scope>NUCLEOTIDE SEQUENCE [LARGE SCALE GENOMIC DNA]</scope>
    <source>
        <strain evidence="4 5">DSM 46887</strain>
    </source>
</reference>